<dbReference type="HOGENOM" id="CLU_1360357_0_0_1"/>
<dbReference type="GeneID" id="63684346"/>
<organism evidence="1 2">
    <name type="scientific">Dacryopinax primogenitus (strain DJM 731)</name>
    <name type="common">Brown rot fungus</name>
    <dbReference type="NCBI Taxonomy" id="1858805"/>
    <lineage>
        <taxon>Eukaryota</taxon>
        <taxon>Fungi</taxon>
        <taxon>Dikarya</taxon>
        <taxon>Basidiomycota</taxon>
        <taxon>Agaricomycotina</taxon>
        <taxon>Dacrymycetes</taxon>
        <taxon>Dacrymycetales</taxon>
        <taxon>Dacrymycetaceae</taxon>
        <taxon>Dacryopinax</taxon>
    </lineage>
</organism>
<name>M5FQG4_DACPD</name>
<proteinExistence type="predicted"/>
<evidence type="ECO:0000313" key="2">
    <source>
        <dbReference type="Proteomes" id="UP000030653"/>
    </source>
</evidence>
<dbReference type="Proteomes" id="UP000030653">
    <property type="component" value="Unassembled WGS sequence"/>
</dbReference>
<evidence type="ECO:0000313" key="1">
    <source>
        <dbReference type="EMBL" id="EJT97693.1"/>
    </source>
</evidence>
<sequence>MVYPSNLNHFTVELLNEESINAYLQSADSFRIDTEDLLSLWCATAFRTWEQRFSDGAGIYYSCIPCLETPAAEEWSSHGCVVPLSVSIAAPHPRFARVTNAEYPGPPSQDCADLTNALWVSRLVVRNPQTSHSLRQKCDLMAKLLSIQALAIFLPWHPSWYSINWRRIQEDELLHPEIHERWANLIAEKLLDINKEIKFPP</sequence>
<dbReference type="RefSeq" id="XP_040624591.1">
    <property type="nucleotide sequence ID" value="XM_040769284.1"/>
</dbReference>
<reference evidence="1 2" key="1">
    <citation type="journal article" date="2012" name="Science">
        <title>The Paleozoic origin of enzymatic lignin decomposition reconstructed from 31 fungal genomes.</title>
        <authorList>
            <person name="Floudas D."/>
            <person name="Binder M."/>
            <person name="Riley R."/>
            <person name="Barry K."/>
            <person name="Blanchette R.A."/>
            <person name="Henrissat B."/>
            <person name="Martinez A.T."/>
            <person name="Otillar R."/>
            <person name="Spatafora J.W."/>
            <person name="Yadav J.S."/>
            <person name="Aerts A."/>
            <person name="Benoit I."/>
            <person name="Boyd A."/>
            <person name="Carlson A."/>
            <person name="Copeland A."/>
            <person name="Coutinho P.M."/>
            <person name="de Vries R.P."/>
            <person name="Ferreira P."/>
            <person name="Findley K."/>
            <person name="Foster B."/>
            <person name="Gaskell J."/>
            <person name="Glotzer D."/>
            <person name="Gorecki P."/>
            <person name="Heitman J."/>
            <person name="Hesse C."/>
            <person name="Hori C."/>
            <person name="Igarashi K."/>
            <person name="Jurgens J.A."/>
            <person name="Kallen N."/>
            <person name="Kersten P."/>
            <person name="Kohler A."/>
            <person name="Kuees U."/>
            <person name="Kumar T.K.A."/>
            <person name="Kuo A."/>
            <person name="LaButti K."/>
            <person name="Larrondo L.F."/>
            <person name="Lindquist E."/>
            <person name="Ling A."/>
            <person name="Lombard V."/>
            <person name="Lucas S."/>
            <person name="Lundell T."/>
            <person name="Martin R."/>
            <person name="McLaughlin D.J."/>
            <person name="Morgenstern I."/>
            <person name="Morin E."/>
            <person name="Murat C."/>
            <person name="Nagy L.G."/>
            <person name="Nolan M."/>
            <person name="Ohm R.A."/>
            <person name="Patyshakuliyeva A."/>
            <person name="Rokas A."/>
            <person name="Ruiz-Duenas F.J."/>
            <person name="Sabat G."/>
            <person name="Salamov A."/>
            <person name="Samejima M."/>
            <person name="Schmutz J."/>
            <person name="Slot J.C."/>
            <person name="St John F."/>
            <person name="Stenlid J."/>
            <person name="Sun H."/>
            <person name="Sun S."/>
            <person name="Syed K."/>
            <person name="Tsang A."/>
            <person name="Wiebenga A."/>
            <person name="Young D."/>
            <person name="Pisabarro A."/>
            <person name="Eastwood D.C."/>
            <person name="Martin F."/>
            <person name="Cullen D."/>
            <person name="Grigoriev I.V."/>
            <person name="Hibbett D.S."/>
        </authorList>
    </citation>
    <scope>NUCLEOTIDE SEQUENCE [LARGE SCALE GENOMIC DNA]</scope>
    <source>
        <strain evidence="1 2">DJM-731 SS1</strain>
    </source>
</reference>
<keyword evidence="2" id="KW-1185">Reference proteome</keyword>
<gene>
    <name evidence="1" type="ORF">DACRYDRAFT_111741</name>
</gene>
<accession>M5FQG4</accession>
<dbReference type="EMBL" id="JH795876">
    <property type="protein sequence ID" value="EJT97693.1"/>
    <property type="molecule type" value="Genomic_DNA"/>
</dbReference>
<dbReference type="AlphaFoldDB" id="M5FQG4"/>
<protein>
    <submittedName>
        <fullName evidence="1">Uncharacterized protein</fullName>
    </submittedName>
</protein>